<protein>
    <recommendedName>
        <fullName evidence="1">tRNA-splicing endonuclease subunit Sen54 N-terminal domain-containing protein</fullName>
    </recommendedName>
</protein>
<evidence type="ECO:0000313" key="3">
    <source>
        <dbReference type="Proteomes" id="UP000054047"/>
    </source>
</evidence>
<dbReference type="Proteomes" id="UP000054047">
    <property type="component" value="Unassembled WGS sequence"/>
</dbReference>
<proteinExistence type="predicted"/>
<dbReference type="InterPro" id="IPR024336">
    <property type="entry name" value="tRNA_splic_suSen54_N"/>
</dbReference>
<reference evidence="2 3" key="1">
    <citation type="submission" date="2013-12" db="EMBL/GenBank/DDBJ databases">
        <title>Draft genome of the parsitic nematode Ancylostoma duodenale.</title>
        <authorList>
            <person name="Mitreva M."/>
        </authorList>
    </citation>
    <scope>NUCLEOTIDE SEQUENCE [LARGE SCALE GENOMIC DNA]</scope>
    <source>
        <strain evidence="2 3">Zhejiang</strain>
    </source>
</reference>
<evidence type="ECO:0000259" key="1">
    <source>
        <dbReference type="Pfam" id="PF12928"/>
    </source>
</evidence>
<gene>
    <name evidence="2" type="ORF">ANCDUO_05133</name>
</gene>
<dbReference type="Pfam" id="PF12928">
    <property type="entry name" value="tRNA_int_end_N2"/>
    <property type="match status" value="1"/>
</dbReference>
<sequence>MIFVSLEQAEFIGRLWHARGINGRIAGARLVHPKITGVKVIKHVVILKTRMMSQRKWLSKKSIQLRREAGVWQLLSSIWSTIDAFYLRGDEEMCEYNDIKNYLASMGVPLKNGGHVLFPEEAVYLVEVS</sequence>
<dbReference type="OrthoDB" id="5903432at2759"/>
<dbReference type="EMBL" id="KN727998">
    <property type="protein sequence ID" value="KIH64553.1"/>
    <property type="molecule type" value="Genomic_DNA"/>
</dbReference>
<keyword evidence="3" id="KW-1185">Reference proteome</keyword>
<organism evidence="2 3">
    <name type="scientific">Ancylostoma duodenale</name>
    <dbReference type="NCBI Taxonomy" id="51022"/>
    <lineage>
        <taxon>Eukaryota</taxon>
        <taxon>Metazoa</taxon>
        <taxon>Ecdysozoa</taxon>
        <taxon>Nematoda</taxon>
        <taxon>Chromadorea</taxon>
        <taxon>Rhabditida</taxon>
        <taxon>Rhabditina</taxon>
        <taxon>Rhabditomorpha</taxon>
        <taxon>Strongyloidea</taxon>
        <taxon>Ancylostomatidae</taxon>
        <taxon>Ancylostomatinae</taxon>
        <taxon>Ancylostoma</taxon>
    </lineage>
</organism>
<name>A0A0C2D4U1_9BILA</name>
<dbReference type="AlphaFoldDB" id="A0A0C2D4U1"/>
<accession>A0A0C2D4U1</accession>
<feature type="domain" description="tRNA-splicing endonuclease subunit Sen54 N-terminal" evidence="1">
    <location>
        <begin position="87"/>
        <end position="128"/>
    </location>
</feature>
<evidence type="ECO:0000313" key="2">
    <source>
        <dbReference type="EMBL" id="KIH64553.1"/>
    </source>
</evidence>